<name>A0A931AEJ4_9ACTN</name>
<gene>
    <name evidence="2" type="ORF">ITP53_28680</name>
</gene>
<sequence>MYRSNIELRALSCGQAALFGPVASAPTAWRALQELTARRWDKVAAARATARRRIWELIAARHGGIPASRTCYGDLGEWMVIRLDATIQVCHSDKESAAGTFKGDLRDVPADGLAGQHRRMPGGQTPSGQRRMPAPT</sequence>
<comment type="caution">
    <text evidence="2">The sequence shown here is derived from an EMBL/GenBank/DDBJ whole genome shotgun (WGS) entry which is preliminary data.</text>
</comment>
<keyword evidence="3" id="KW-1185">Reference proteome</keyword>
<dbReference type="RefSeq" id="WP_195898571.1">
    <property type="nucleotide sequence ID" value="NZ_JADOGI010000097.1"/>
</dbReference>
<proteinExistence type="predicted"/>
<feature type="region of interest" description="Disordered" evidence="1">
    <location>
        <begin position="99"/>
        <end position="136"/>
    </location>
</feature>
<evidence type="ECO:0000313" key="3">
    <source>
        <dbReference type="Proteomes" id="UP000605361"/>
    </source>
</evidence>
<accession>A0A931AEJ4</accession>
<reference evidence="2" key="1">
    <citation type="submission" date="2020-11" db="EMBL/GenBank/DDBJ databases">
        <title>Whole-genome analyses of Nonomuraea sp. K274.</title>
        <authorList>
            <person name="Veyisoglu A."/>
        </authorList>
    </citation>
    <scope>NUCLEOTIDE SEQUENCE</scope>
    <source>
        <strain evidence="2">K274</strain>
    </source>
</reference>
<dbReference type="Proteomes" id="UP000605361">
    <property type="component" value="Unassembled WGS sequence"/>
</dbReference>
<organism evidence="2 3">
    <name type="scientific">Nonomuraea cypriaca</name>
    <dbReference type="NCBI Taxonomy" id="1187855"/>
    <lineage>
        <taxon>Bacteria</taxon>
        <taxon>Bacillati</taxon>
        <taxon>Actinomycetota</taxon>
        <taxon>Actinomycetes</taxon>
        <taxon>Streptosporangiales</taxon>
        <taxon>Streptosporangiaceae</taxon>
        <taxon>Nonomuraea</taxon>
    </lineage>
</organism>
<protein>
    <submittedName>
        <fullName evidence="2">Uncharacterized protein</fullName>
    </submittedName>
</protein>
<dbReference type="EMBL" id="JADOGI010000097">
    <property type="protein sequence ID" value="MBF8189639.1"/>
    <property type="molecule type" value="Genomic_DNA"/>
</dbReference>
<evidence type="ECO:0000313" key="2">
    <source>
        <dbReference type="EMBL" id="MBF8189639.1"/>
    </source>
</evidence>
<evidence type="ECO:0000256" key="1">
    <source>
        <dbReference type="SAM" id="MobiDB-lite"/>
    </source>
</evidence>
<dbReference type="AlphaFoldDB" id="A0A931AEJ4"/>